<evidence type="ECO:0000259" key="6">
    <source>
        <dbReference type="Pfam" id="PF14378"/>
    </source>
</evidence>
<gene>
    <name evidence="7" type="ORF">CMC5_045470</name>
</gene>
<feature type="domain" description="Inositolphosphotransferase Aur1/Ipt1" evidence="6">
    <location>
        <begin position="118"/>
        <end position="285"/>
    </location>
</feature>
<organism evidence="7 8">
    <name type="scientific">Chondromyces crocatus</name>
    <dbReference type="NCBI Taxonomy" id="52"/>
    <lineage>
        <taxon>Bacteria</taxon>
        <taxon>Pseudomonadati</taxon>
        <taxon>Myxococcota</taxon>
        <taxon>Polyangia</taxon>
        <taxon>Polyangiales</taxon>
        <taxon>Polyangiaceae</taxon>
        <taxon>Chondromyces</taxon>
    </lineage>
</organism>
<dbReference type="PANTHER" id="PTHR31310">
    <property type="match status" value="1"/>
</dbReference>
<keyword evidence="2 5" id="KW-0812">Transmembrane</keyword>
<proteinExistence type="predicted"/>
<dbReference type="Pfam" id="PF14378">
    <property type="entry name" value="PAP2_3"/>
    <property type="match status" value="1"/>
</dbReference>
<feature type="transmembrane region" description="Helical" evidence="5">
    <location>
        <begin position="275"/>
        <end position="293"/>
    </location>
</feature>
<dbReference type="Gene3D" id="1.20.144.10">
    <property type="entry name" value="Phosphatidic acid phosphatase type 2/haloperoxidase"/>
    <property type="match status" value="1"/>
</dbReference>
<dbReference type="KEGG" id="ccro:CMC5_045470"/>
<comment type="subcellular location">
    <subcellularLocation>
        <location evidence="1">Membrane</location>
        <topology evidence="1">Multi-pass membrane protein</topology>
    </subcellularLocation>
</comment>
<protein>
    <submittedName>
        <fullName evidence="7">Phosphatidic acid phosphatase</fullName>
    </submittedName>
</protein>
<keyword evidence="4 5" id="KW-0472">Membrane</keyword>
<accession>A0A0K1EHQ8</accession>
<dbReference type="OrthoDB" id="629685at2"/>
<feature type="transmembrane region" description="Helical" evidence="5">
    <location>
        <begin position="128"/>
        <end position="147"/>
    </location>
</feature>
<dbReference type="InterPro" id="IPR036938">
    <property type="entry name" value="PAP2/HPO_sf"/>
</dbReference>
<evidence type="ECO:0000256" key="2">
    <source>
        <dbReference type="ARBA" id="ARBA00022692"/>
    </source>
</evidence>
<dbReference type="InterPro" id="IPR026841">
    <property type="entry name" value="Aur1/Ipt1"/>
</dbReference>
<dbReference type="STRING" id="52.CMC5_045470"/>
<feature type="transmembrane region" description="Helical" evidence="5">
    <location>
        <begin position="220"/>
        <end position="239"/>
    </location>
</feature>
<evidence type="ECO:0000256" key="3">
    <source>
        <dbReference type="ARBA" id="ARBA00022989"/>
    </source>
</evidence>
<dbReference type="EMBL" id="CP012159">
    <property type="protein sequence ID" value="AKT40394.1"/>
    <property type="molecule type" value="Genomic_DNA"/>
</dbReference>
<feature type="transmembrane region" description="Helical" evidence="5">
    <location>
        <begin position="251"/>
        <end position="269"/>
    </location>
</feature>
<dbReference type="SUPFAM" id="SSF48317">
    <property type="entry name" value="Acid phosphatase/Vanadium-dependent haloperoxidase"/>
    <property type="match status" value="1"/>
</dbReference>
<evidence type="ECO:0000256" key="1">
    <source>
        <dbReference type="ARBA" id="ARBA00004141"/>
    </source>
</evidence>
<dbReference type="GO" id="GO:0016020">
    <property type="term" value="C:membrane"/>
    <property type="evidence" value="ECO:0007669"/>
    <property type="project" value="UniProtKB-SubCell"/>
</dbReference>
<feature type="transmembrane region" description="Helical" evidence="5">
    <location>
        <begin position="156"/>
        <end position="174"/>
    </location>
</feature>
<evidence type="ECO:0000313" key="7">
    <source>
        <dbReference type="EMBL" id="AKT40394.1"/>
    </source>
</evidence>
<dbReference type="AlphaFoldDB" id="A0A0K1EHQ8"/>
<evidence type="ECO:0000313" key="8">
    <source>
        <dbReference type="Proteomes" id="UP000067626"/>
    </source>
</evidence>
<dbReference type="PANTHER" id="PTHR31310:SF7">
    <property type="entry name" value="PA-PHOSPHATASE RELATED-FAMILY PROTEIN DDB_G0268928"/>
    <property type="match status" value="1"/>
</dbReference>
<dbReference type="Proteomes" id="UP000067626">
    <property type="component" value="Chromosome"/>
</dbReference>
<reference evidence="7 8" key="1">
    <citation type="submission" date="2015-07" db="EMBL/GenBank/DDBJ databases">
        <title>Genome analysis of myxobacterium Chondromyces crocatus Cm c5 reveals a high potential for natural compound synthesis and the genetic basis for the loss of fruiting body formation.</title>
        <authorList>
            <person name="Zaburannyi N."/>
            <person name="Bunk B."/>
            <person name="Maier J."/>
            <person name="Overmann J."/>
            <person name="Mueller R."/>
        </authorList>
    </citation>
    <scope>NUCLEOTIDE SEQUENCE [LARGE SCALE GENOMIC DNA]</scope>
    <source>
        <strain evidence="7 8">Cm c5</strain>
    </source>
</reference>
<keyword evidence="3 5" id="KW-1133">Transmembrane helix</keyword>
<evidence type="ECO:0000256" key="5">
    <source>
        <dbReference type="SAM" id="Phobius"/>
    </source>
</evidence>
<dbReference type="RefSeq" id="WP_050432336.1">
    <property type="nucleotide sequence ID" value="NZ_CP012159.1"/>
</dbReference>
<sequence length="321" mass="35473">MIQHARSLWGALWWLPPLPWLGYTLALTAAGLVRWDHLVITALVVAAAYASHSTRRFFLHALPLLLLVLVFDSMRYWIHLGVDGSSILTCSLRDLERTLFGVRVHGERLTPNQLLARLQTPLLDVLCAVPYGLYLFVLCGHFLYLYFADCNAARRLAWIAFGTHLLGFVTYRLLPAAPPWYVDAHGCAADLAATNSPAGLTRVDALLGVAYFRDLYSRGATVFGALPSLHAAYPLMGLFATYHRASLPSRALQIAYAALMAFAAIYLDHHWLLDVLLGVLYVALTAFVVTHLLRETETTHVGCNTSPDARPAHELARASSP</sequence>
<dbReference type="InterPro" id="IPR052185">
    <property type="entry name" value="IPC_Synthase-Related"/>
</dbReference>
<name>A0A0K1EHQ8_CHOCO</name>
<keyword evidence="8" id="KW-1185">Reference proteome</keyword>
<feature type="transmembrane region" description="Helical" evidence="5">
    <location>
        <begin position="20"/>
        <end position="50"/>
    </location>
</feature>
<feature type="transmembrane region" description="Helical" evidence="5">
    <location>
        <begin position="57"/>
        <end position="78"/>
    </location>
</feature>
<evidence type="ECO:0000256" key="4">
    <source>
        <dbReference type="ARBA" id="ARBA00023136"/>
    </source>
</evidence>